<reference evidence="1 2" key="1">
    <citation type="submission" date="2019-12" db="EMBL/GenBank/DDBJ databases">
        <title>Novel species isolated from a subtropical stream in China.</title>
        <authorList>
            <person name="Lu H."/>
        </authorList>
    </citation>
    <scope>NUCLEOTIDE SEQUENCE [LARGE SCALE GENOMIC DNA]</scope>
    <source>
        <strain evidence="1 2">FT135W</strain>
    </source>
</reference>
<dbReference type="Proteomes" id="UP000479335">
    <property type="component" value="Unassembled WGS sequence"/>
</dbReference>
<proteinExistence type="predicted"/>
<dbReference type="EMBL" id="WWCN01000005">
    <property type="protein sequence ID" value="MYM22983.1"/>
    <property type="molecule type" value="Genomic_DNA"/>
</dbReference>
<dbReference type="RefSeq" id="WP_161006480.1">
    <property type="nucleotide sequence ID" value="NZ_WWCN01000005.1"/>
</dbReference>
<dbReference type="AlphaFoldDB" id="A0A6L8K662"/>
<accession>A0A6L8K662</accession>
<sequence>MTLHSEAHVVEPADRPLTQHDRAVLDRFSQLVTERAVALAQGPDGPRVLDLIKRAVADVQQAWVDPDRWTDGRPARSSSVLPVSKLKVSEVIGQGWVELSQASFYRAVDSKRFYCVTPLGRAIGKEFPAWQFVSPVPELIQPVLERLDDMPSSEIHAFWVIEADELNALAPAEVLAGLPFATRRTIHPSQSAMLRAPAQERARRVAELAEFKRRSVADHIG</sequence>
<gene>
    <name evidence="1" type="ORF">GTP46_10035</name>
</gene>
<name>A0A6L8K662_9BURK</name>
<protein>
    <submittedName>
        <fullName evidence="1">Uncharacterized protein</fullName>
    </submittedName>
</protein>
<evidence type="ECO:0000313" key="1">
    <source>
        <dbReference type="EMBL" id="MYM22983.1"/>
    </source>
</evidence>
<organism evidence="1 2">
    <name type="scientific">Duganella flavida</name>
    <dbReference type="NCBI Taxonomy" id="2692175"/>
    <lineage>
        <taxon>Bacteria</taxon>
        <taxon>Pseudomonadati</taxon>
        <taxon>Pseudomonadota</taxon>
        <taxon>Betaproteobacteria</taxon>
        <taxon>Burkholderiales</taxon>
        <taxon>Oxalobacteraceae</taxon>
        <taxon>Telluria group</taxon>
        <taxon>Duganella</taxon>
    </lineage>
</organism>
<keyword evidence="2" id="KW-1185">Reference proteome</keyword>
<evidence type="ECO:0000313" key="2">
    <source>
        <dbReference type="Proteomes" id="UP000479335"/>
    </source>
</evidence>
<comment type="caution">
    <text evidence="1">The sequence shown here is derived from an EMBL/GenBank/DDBJ whole genome shotgun (WGS) entry which is preliminary data.</text>
</comment>